<dbReference type="STRING" id="1548.CSCA_3757"/>
<dbReference type="KEGG" id="csq:CSCA_3757"/>
<accession>A0A0E3MAN1</accession>
<dbReference type="EMBL" id="CP009933">
    <property type="protein sequence ID" value="AKA70882.1"/>
    <property type="molecule type" value="Genomic_DNA"/>
</dbReference>
<dbReference type="Proteomes" id="UP000033115">
    <property type="component" value="Chromosome"/>
</dbReference>
<dbReference type="RefSeq" id="WP_029159061.1">
    <property type="nucleotide sequence ID" value="NZ_CP009933.1"/>
</dbReference>
<keyword evidence="1" id="KW-0732">Signal</keyword>
<reference evidence="2 3" key="1">
    <citation type="journal article" date="2015" name="J. Biotechnol.">
        <title>Complete genome sequence of a malodorant-producing acetogen, Clostridium scatologenes ATCC 25775(T).</title>
        <authorList>
            <person name="Zhu Z."/>
            <person name="Guo T."/>
            <person name="Zheng H."/>
            <person name="Song T."/>
            <person name="Ouyang P."/>
            <person name="Xie J."/>
        </authorList>
    </citation>
    <scope>NUCLEOTIDE SEQUENCE [LARGE SCALE GENOMIC DNA]</scope>
    <source>
        <strain evidence="2 3">ATCC 25775</strain>
    </source>
</reference>
<dbReference type="HOGENOM" id="CLU_1923954_0_0_9"/>
<dbReference type="AlphaFoldDB" id="A0A0E3MAN1"/>
<evidence type="ECO:0000313" key="2">
    <source>
        <dbReference type="EMBL" id="AKA70882.1"/>
    </source>
</evidence>
<protein>
    <submittedName>
        <fullName evidence="2">Uncharacterized protein</fullName>
    </submittedName>
</protein>
<organism evidence="2 3">
    <name type="scientific">Clostridium scatologenes</name>
    <dbReference type="NCBI Taxonomy" id="1548"/>
    <lineage>
        <taxon>Bacteria</taxon>
        <taxon>Bacillati</taxon>
        <taxon>Bacillota</taxon>
        <taxon>Clostridia</taxon>
        <taxon>Eubacteriales</taxon>
        <taxon>Clostridiaceae</taxon>
        <taxon>Clostridium</taxon>
    </lineage>
</organism>
<sequence>MKIRKSLIFASIIIVMLVPITAKAQKGDFYYGDSTNMVKISKANVKDSKDLLKQNIDNLYFQTSNDVIVKYKDFISELMSYWSNGNSLAEAYKTSIDDVNVQASNEIKAKAADVDADDPITDEKYDISNIY</sequence>
<feature type="chain" id="PRO_5002411373" evidence="1">
    <location>
        <begin position="25"/>
        <end position="131"/>
    </location>
</feature>
<name>A0A0E3MAN1_CLOSL</name>
<keyword evidence="3" id="KW-1185">Reference proteome</keyword>
<gene>
    <name evidence="2" type="ORF">CSCA_3757</name>
</gene>
<feature type="signal peptide" evidence="1">
    <location>
        <begin position="1"/>
        <end position="24"/>
    </location>
</feature>
<proteinExistence type="predicted"/>
<evidence type="ECO:0000313" key="3">
    <source>
        <dbReference type="Proteomes" id="UP000033115"/>
    </source>
</evidence>
<evidence type="ECO:0000256" key="1">
    <source>
        <dbReference type="SAM" id="SignalP"/>
    </source>
</evidence>